<sequence>MVSWEQVEQMPLEQVVDEVIERHTSIHASWSIPPRSKQLSTAHLVTADTLLCQISLSKSLHRWLHMQSTEPGDLLLAWTNIGLLVEGTMKWFLSVFHEEVRNEWENQVVKFQDHYSQESFLYMMRKFFHQRIWFGKGDFDRWVMHVHECRFYGLSEQQQLQSRMERFDEAVRVYLHFLRFHQELVEQQFIHQEEENTR</sequence>
<dbReference type="STRING" id="1042163.BRLA_c026370"/>
<dbReference type="HOGENOM" id="CLU_118492_0_0_9"/>
<reference evidence="1 2" key="1">
    <citation type="journal article" date="2011" name="J. Bacteriol.">
        <title>Genome sequence of Brevibacillus laterosporus LMG 15441, a pathogen of invertebrates.</title>
        <authorList>
            <person name="Djukic M."/>
            <person name="Poehlein A."/>
            <person name="Thurmer A."/>
            <person name="Daniel R."/>
        </authorList>
    </citation>
    <scope>NUCLEOTIDE SEQUENCE [LARGE SCALE GENOMIC DNA]</scope>
    <source>
        <strain evidence="1 2">LMG 15441</strain>
    </source>
</reference>
<name>A0A075R683_BRELA</name>
<gene>
    <name evidence="1" type="ORF">BRLA_c026370</name>
</gene>
<dbReference type="Proteomes" id="UP000005850">
    <property type="component" value="Chromosome"/>
</dbReference>
<keyword evidence="2" id="KW-1185">Reference proteome</keyword>
<accession>A0A075R683</accession>
<organism evidence="1 2">
    <name type="scientific">Brevibacillus laterosporus LMG 15441</name>
    <dbReference type="NCBI Taxonomy" id="1042163"/>
    <lineage>
        <taxon>Bacteria</taxon>
        <taxon>Bacillati</taxon>
        <taxon>Bacillota</taxon>
        <taxon>Bacilli</taxon>
        <taxon>Bacillales</taxon>
        <taxon>Paenibacillaceae</taxon>
        <taxon>Brevibacillus</taxon>
    </lineage>
</organism>
<protein>
    <submittedName>
        <fullName evidence="1">Uncharacterized protein</fullName>
    </submittedName>
</protein>
<evidence type="ECO:0000313" key="1">
    <source>
        <dbReference type="EMBL" id="AIG26956.1"/>
    </source>
</evidence>
<dbReference type="AlphaFoldDB" id="A0A075R683"/>
<evidence type="ECO:0000313" key="2">
    <source>
        <dbReference type="Proteomes" id="UP000005850"/>
    </source>
</evidence>
<dbReference type="RefSeq" id="WP_003336223.1">
    <property type="nucleotide sequence ID" value="NZ_CP007806.1"/>
</dbReference>
<dbReference type="EMBL" id="CP007806">
    <property type="protein sequence ID" value="AIG26956.1"/>
    <property type="molecule type" value="Genomic_DNA"/>
</dbReference>
<proteinExistence type="predicted"/>
<dbReference type="KEGG" id="blr:BRLA_c026370"/>
<dbReference type="eggNOG" id="ENOG5033MXE">
    <property type="taxonomic scope" value="Bacteria"/>
</dbReference>